<evidence type="ECO:0000313" key="6">
    <source>
        <dbReference type="Proteomes" id="UP000502260"/>
    </source>
</evidence>
<gene>
    <name evidence="5" type="ORF">SKTS_01170</name>
</gene>
<dbReference type="Pfam" id="PF05433">
    <property type="entry name" value="Rick_17kDa_Anti"/>
    <property type="match status" value="1"/>
</dbReference>
<feature type="signal peptide" evidence="3">
    <location>
        <begin position="1"/>
        <end position="24"/>
    </location>
</feature>
<dbReference type="AlphaFoldDB" id="A0A6F8V7Y2"/>
<proteinExistence type="predicted"/>
<dbReference type="InterPro" id="IPR008816">
    <property type="entry name" value="Gly_zipper_2TM_dom"/>
</dbReference>
<protein>
    <recommendedName>
        <fullName evidence="4">Glycine zipper 2TM domain-containing protein</fullName>
    </recommendedName>
</protein>
<sequence>MKTTKLVLAGLTAALVLASGAALAEQYSDRARVVSATPEYDRVNAPRQECYDEYQAAQPYGERSYGGSVIGGITGALVGNQIGRGHGREAATALGAITGAIVGDRLQNQNIDDNRGPRSVRRCREIDNWENRLAGYRVVYEYGGHRYATMMPNDPGNYVRVRVSVDAYED</sequence>
<evidence type="ECO:0000313" key="5">
    <source>
        <dbReference type="EMBL" id="BCB25231.1"/>
    </source>
</evidence>
<evidence type="ECO:0000256" key="3">
    <source>
        <dbReference type="SAM" id="SignalP"/>
    </source>
</evidence>
<feature type="chain" id="PRO_5026138143" description="Glycine zipper 2TM domain-containing protein" evidence="3">
    <location>
        <begin position="25"/>
        <end position="170"/>
    </location>
</feature>
<reference evidence="6" key="1">
    <citation type="submission" date="2020-03" db="EMBL/GenBank/DDBJ databases">
        <title>Complete genome sequence of sulfur-oxidizing bacterium skT11.</title>
        <authorList>
            <person name="Kanda M."/>
            <person name="Kojima H."/>
            <person name="Fukui M."/>
        </authorList>
    </citation>
    <scope>NUCLEOTIDE SEQUENCE [LARGE SCALE GENOMIC DNA]</scope>
    <source>
        <strain evidence="6">skT11</strain>
    </source>
</reference>
<dbReference type="RefSeq" id="WP_173058839.1">
    <property type="nucleotide sequence ID" value="NZ_AP022853.1"/>
</dbReference>
<dbReference type="KEGG" id="slac:SKTS_01170"/>
<dbReference type="PANTHER" id="PTHR35603:SF2">
    <property type="entry name" value="OUTER MEMBRANE LIPOPROTEIN"/>
    <property type="match status" value="1"/>
</dbReference>
<dbReference type="InterPro" id="IPR051407">
    <property type="entry name" value="Bact_OM_lipoprot/Surf_antigen"/>
</dbReference>
<comment type="subcellular location">
    <subcellularLocation>
        <location evidence="1">Membrane</location>
    </subcellularLocation>
</comment>
<dbReference type="EMBL" id="AP022853">
    <property type="protein sequence ID" value="BCB25231.1"/>
    <property type="molecule type" value="Genomic_DNA"/>
</dbReference>
<evidence type="ECO:0000259" key="4">
    <source>
        <dbReference type="Pfam" id="PF05433"/>
    </source>
</evidence>
<keyword evidence="3" id="KW-0732">Signal</keyword>
<dbReference type="Proteomes" id="UP000502260">
    <property type="component" value="Chromosome"/>
</dbReference>
<keyword evidence="2" id="KW-0472">Membrane</keyword>
<evidence type="ECO:0000256" key="1">
    <source>
        <dbReference type="ARBA" id="ARBA00004370"/>
    </source>
</evidence>
<accession>A0A6F8V7Y2</accession>
<dbReference type="GO" id="GO:0019867">
    <property type="term" value="C:outer membrane"/>
    <property type="evidence" value="ECO:0007669"/>
    <property type="project" value="InterPro"/>
</dbReference>
<name>A0A6F8V7Y2_9PROT</name>
<organism evidence="5 6">
    <name type="scientific">Sulfurimicrobium lacus</name>
    <dbReference type="NCBI Taxonomy" id="2715678"/>
    <lineage>
        <taxon>Bacteria</taxon>
        <taxon>Pseudomonadati</taxon>
        <taxon>Pseudomonadota</taxon>
        <taxon>Betaproteobacteria</taxon>
        <taxon>Nitrosomonadales</taxon>
        <taxon>Sulfuricellaceae</taxon>
        <taxon>Sulfurimicrobium</taxon>
    </lineage>
</organism>
<evidence type="ECO:0000256" key="2">
    <source>
        <dbReference type="ARBA" id="ARBA00023136"/>
    </source>
</evidence>
<dbReference type="PANTHER" id="PTHR35603">
    <property type="match status" value="1"/>
</dbReference>
<feature type="domain" description="Glycine zipper 2TM" evidence="4">
    <location>
        <begin position="66"/>
        <end position="105"/>
    </location>
</feature>
<keyword evidence="6" id="KW-1185">Reference proteome</keyword>